<organism evidence="1 3">
    <name type="scientific">Bacillus phage Flapjack</name>
    <dbReference type="NCBI Taxonomy" id="1983465"/>
    <lineage>
        <taxon>Viruses</taxon>
        <taxon>Duplodnaviria</taxon>
        <taxon>Heunggongvirae</taxon>
        <taxon>Uroviricota</taxon>
        <taxon>Caudoviricetes</taxon>
        <taxon>Herelleviridae</taxon>
        <taxon>Bastillevirinae</taxon>
        <taxon>Bequatrovirus</taxon>
        <taxon>Bequatrovirus spock</taxon>
    </lineage>
</organism>
<reference evidence="1" key="2">
    <citation type="submission" date="2017-04" db="EMBL/GenBank/DDBJ databases">
        <authorList>
            <person name="Afonso C.L."/>
            <person name="Miller P.J."/>
            <person name="Scott M.A."/>
            <person name="Spackman E."/>
            <person name="Goraichik I."/>
            <person name="Dimitrov K.M."/>
            <person name="Suarez D.L."/>
            <person name="Swayne D.E."/>
        </authorList>
    </citation>
    <scope>NUCLEOTIDE SEQUENCE [LARGE SCALE GENOMIC DNA]</scope>
</reference>
<sequence length="85" mass="9888">MFKLNKLFKKLVELGVSPYMVDDEIHVEGCNCNMTIKMEIGRFALDAWMQEKYLDEHGSAKRILHTDVVSRGDKKIIEFVSDMCF</sequence>
<accession>A0A1X9SFL5</accession>
<name>A0A1X9SFL5_9CAUD</name>
<evidence type="ECO:0000313" key="2">
    <source>
        <dbReference type="EMBL" id="ARQ95199.1"/>
    </source>
</evidence>
<dbReference type="EMBL" id="KY888882">
    <property type="protein sequence ID" value="ARQ94915.1"/>
    <property type="molecule type" value="Genomic_DNA"/>
</dbReference>
<reference evidence="3" key="1">
    <citation type="submission" date="2017-04" db="EMBL/GenBank/DDBJ databases">
        <authorList>
            <person name="Abille Z."/>
            <person name="Afsharjavan R."/>
            <person name="Alms C.E."/>
            <person name="Anil A."/>
            <person name="Azuma E.A."/>
            <person name="Boateng D."/>
            <person name="Bowden K.V."/>
            <person name="Bui Q."/>
            <person name="Callaghan K.D."/>
            <person name="Canova P.N."/>
            <person name="Carter A.-G.V."/>
            <person name="Carty B."/>
            <person name="Choudhary A."/>
            <person name="Chugh K."/>
            <person name="Clark C.B."/>
            <person name="Clark J."/>
            <person name="Cortez R."/>
            <person name="Dalwadi R.M."/>
            <person name="Daou G."/>
            <person name="Das M."/>
            <person name="Dasari S."/>
            <person name="Davis E.H."/>
            <person name="Defreitas N."/>
            <person name="Demirji J."/>
            <person name="Endres C."/>
            <person name="Fakhar S."/>
            <person name="Feeley N."/>
            <person name="Flores D.C."/>
            <person name="Fowler A.R."/>
            <person name="George T."/>
            <person name="Greis H.L."/>
            <person name="Groleau D.L."/>
            <person name="Gulati J.K."/>
            <person name="Guzman W."/>
            <person name="Hallworth A.N."/>
            <person name="Hariri A."/>
            <person name="Haya V.N."/>
            <person name="Hoffman A.K."/>
            <person name="Horne B."/>
            <person name="Howard T."/>
            <person name="Iglesia A.J."/>
            <person name="Ijezie O.D."/>
            <person name="Incognito N.A."/>
            <person name="Inen J.A."/>
            <person name="Jaiswal A."/>
            <person name="Jezek R.A."/>
            <person name="Kawa A.C."/>
            <person name="Khan F."/>
            <person name="Khin A.C."/>
            <person name="Knapo J."/>
            <person name="Kong A.S."/>
            <person name="Le B.Q."/>
            <person name="Le Q.M."/>
            <person name="Le T.-H.M."/>
            <person name="Lee M."/>
            <person name="Lockwood J.L."/>
            <person name="Loto-Rojas G.S."/>
            <person name="Mantzavinos A."/>
            <person name="Martinez D.R."/>
            <person name="Meadows A.R."/>
            <person name="Mehr S."/>
            <person name="Mellon M.N."/>
            <person name="Memon S."/>
            <person name="Miller B."/>
            <person name="Min S."/>
            <person name="Mitchell L.M."/>
            <person name="Mohamed I.R."/>
            <person name="Mohammed F.O."/>
            <person name="More S."/>
            <person name="Muntaha S."/>
            <person name="Nadeem I."/>
            <person name="Ndjeumen-Njinguet A.S."/>
            <person name="Ng P."/>
            <person name="Ngu V.E."/>
            <person name="Nguyen B.N."/>
            <person name="OHern C.T."/>
            <person name="Oboh U.S."/>
            <person name="Pagano C.W."/>
            <person name="Panakal P.R."/>
            <person name="Park D.A."/>
            <person name="Parsana D."/>
            <person name="Patel P."/>
            <person name="Patel V.S."/>
            <person name="Patwardhan V.M."/>
            <person name="Pawar S.D."/>
            <person name="Payne V.R."/>
            <person name="Petricel I.M."/>
            <person name="Phillips C."/>
            <person name="Puglisi K.M."/>
            <person name="Ramaprasad G."/>
            <person name="Raza A.S."/>
            <person name="Rivera-Oven A.G."/>
            <person name="Robins E."/>
            <person name="Roeun D.C."/>
            <person name="Rostovtseva N."/>
            <person name="Sadat M."/>
            <person name="Seas A."/>
            <person name="So E.J."/>
            <person name="Sogbesan C."/>
            <person name="Strumsky L.A."/>
            <person name="Sun J.L."/>
            <person name="Sutherland H.J."/>
            <person name="Tchakounte I."/>
            <person name="Tewell J.R."/>
            <person name="Thapa D.J."/>
            <person name="Tkach Y."/>
            <person name="Tran C.D."/>
            <person name="Tran V."/>
            <person name="Vithayathil T."/>
            <person name="Vivekanandan A."/>
            <person name="Wang S.R."/>
            <person name="White E."/>
            <person name="Yang A.L."/>
            <person name="Ye D.T."/>
            <person name="Yirenkyi M."/>
            <person name="Zarb J.S."/>
            <person name="Zhang S."/>
            <person name="Zhou M.T."/>
            <person name="Cao A."/>
            <person name="Nguyen K.M."/>
            <person name="Patel K."/>
            <person name="Patel P."/>
            <person name="Pennington E."/>
            <person name="Sendze O."/>
            <person name="Zahangir S."/>
            <person name="Correa-Mendez M."/>
            <person name="Fabian M.F."/>
            <person name="Liu S."/>
            <person name="Jethmalani Y."/>
            <person name="Nunn R."/>
            <person name="Prakash A."/>
            <person name="Louise T."/>
            <person name="Russell D.A."/>
            <person name="Hatfull G.F."/>
            <person name="Erill I."/>
            <person name="Caruso S.M."/>
        </authorList>
    </citation>
    <scope>NUCLEOTIDE SEQUENCE [LARGE SCALE GENOMIC DNA]</scope>
</reference>
<dbReference type="Proteomes" id="UP000222741">
    <property type="component" value="Segment"/>
</dbReference>
<protein>
    <submittedName>
        <fullName evidence="1">Uncharacterized protein</fullName>
    </submittedName>
</protein>
<dbReference type="EMBL" id="KY888882">
    <property type="protein sequence ID" value="ARQ95199.1"/>
    <property type="molecule type" value="Genomic_DNA"/>
</dbReference>
<gene>
    <name evidence="1" type="ORF">FLAPJACK_1</name>
    <name evidence="2" type="ORF">FLAPJACK_286</name>
</gene>
<evidence type="ECO:0000313" key="1">
    <source>
        <dbReference type="EMBL" id="ARQ94915.1"/>
    </source>
</evidence>
<proteinExistence type="predicted"/>
<evidence type="ECO:0000313" key="3">
    <source>
        <dbReference type="Proteomes" id="UP000222741"/>
    </source>
</evidence>